<evidence type="ECO:0000313" key="4">
    <source>
        <dbReference type="Proteomes" id="UP000483362"/>
    </source>
</evidence>
<dbReference type="InterPro" id="IPR002931">
    <property type="entry name" value="Transglutaminase-like"/>
</dbReference>
<dbReference type="PANTHER" id="PTHR38339">
    <property type="entry name" value="TRANSGLUTAMINASE DOMAIN PROTEIN"/>
    <property type="match status" value="1"/>
</dbReference>
<feature type="domain" description="Transglutaminase-like" evidence="2">
    <location>
        <begin position="335"/>
        <end position="396"/>
    </location>
</feature>
<dbReference type="AlphaFoldDB" id="A0A6L5XGF6"/>
<gene>
    <name evidence="3" type="ORF">FYJ29_12550</name>
</gene>
<feature type="chain" id="PRO_5026691313" evidence="1">
    <location>
        <begin position="22"/>
        <end position="473"/>
    </location>
</feature>
<name>A0A6L5XGF6_9BACT</name>
<comment type="caution">
    <text evidence="3">The sequence shown here is derived from an EMBL/GenBank/DDBJ whole genome shotgun (WGS) entry which is preliminary data.</text>
</comment>
<dbReference type="PANTHER" id="PTHR38339:SF1">
    <property type="entry name" value="TRANSGLUTAMINASE-LIKE DOMAIN-CONTAINING PROTEIN"/>
    <property type="match status" value="1"/>
</dbReference>
<feature type="signal peptide" evidence="1">
    <location>
        <begin position="1"/>
        <end position="21"/>
    </location>
</feature>
<keyword evidence="1" id="KW-0732">Signal</keyword>
<accession>A0A6L5XGF6</accession>
<sequence length="473" mass="54368">MTIRLILLGLACAAMAATAQAGNDWRAQVDQLIDQGEFARAERVMKQLPGKVRKQQAVTIDSLNQIMERIGKDFNMTPEQGMKAIHDKYPQVTPEQIQHWKQSRALEVMRIDGQERWFRKSVRNLWLLGDEFKQENRRNSDAEAGSYLNIFRQAMAKQPDAHGVRDWRHVNITFTLDVDADAVPAGETLRVWMPFPYENLRQRNIKLESSNRPVTYSQGSKHHTVYMEAQAEKGKPTHFEYTFGYDVGERHLCQQDLVALVQPYRHDAQYARYTSSEGPHIVVTDSMRELAEDIVGDLDENPVIAASRIYHWIAQRFPWAGAREYSTLRNIPEYVLLNKHGDCGQVTLLYITLCRAIGIPARWESGYMLHPGEENFHDWGETYFEGVGWVPTDESFGRSVEGTVLNDYYATGIDLYRLATNEGIGDKLSPAKKYIRSETVDFQAGEVEWRKGNLYNDMWHSHLKVNSIVPVEE</sequence>
<dbReference type="InterPro" id="IPR038765">
    <property type="entry name" value="Papain-like_cys_pep_sf"/>
</dbReference>
<dbReference type="Proteomes" id="UP000483362">
    <property type="component" value="Unassembled WGS sequence"/>
</dbReference>
<organism evidence="3 4">
    <name type="scientific">Sodaliphilus pleomorphus</name>
    <dbReference type="NCBI Taxonomy" id="2606626"/>
    <lineage>
        <taxon>Bacteria</taxon>
        <taxon>Pseudomonadati</taxon>
        <taxon>Bacteroidota</taxon>
        <taxon>Bacteroidia</taxon>
        <taxon>Bacteroidales</taxon>
        <taxon>Muribaculaceae</taxon>
        <taxon>Sodaliphilus</taxon>
    </lineage>
</organism>
<keyword evidence="4" id="KW-1185">Reference proteome</keyword>
<dbReference type="EMBL" id="VULT01000025">
    <property type="protein sequence ID" value="MSS18576.1"/>
    <property type="molecule type" value="Genomic_DNA"/>
</dbReference>
<dbReference type="SUPFAM" id="SSF54001">
    <property type="entry name" value="Cysteine proteinases"/>
    <property type="match status" value="1"/>
</dbReference>
<dbReference type="RefSeq" id="WP_154328182.1">
    <property type="nucleotide sequence ID" value="NZ_CP045696.1"/>
</dbReference>
<proteinExistence type="predicted"/>
<dbReference type="Gene3D" id="3.10.620.30">
    <property type="match status" value="1"/>
</dbReference>
<evidence type="ECO:0000313" key="3">
    <source>
        <dbReference type="EMBL" id="MSS18576.1"/>
    </source>
</evidence>
<dbReference type="SMART" id="SM00460">
    <property type="entry name" value="TGc"/>
    <property type="match status" value="1"/>
</dbReference>
<evidence type="ECO:0000259" key="2">
    <source>
        <dbReference type="SMART" id="SM00460"/>
    </source>
</evidence>
<reference evidence="3 4" key="1">
    <citation type="submission" date="2019-08" db="EMBL/GenBank/DDBJ databases">
        <title>In-depth cultivation of the pig gut microbiome towards novel bacterial diversity and tailored functional studies.</title>
        <authorList>
            <person name="Wylensek D."/>
            <person name="Hitch T.C.A."/>
            <person name="Clavel T."/>
        </authorList>
    </citation>
    <scope>NUCLEOTIDE SEQUENCE [LARGE SCALE GENOMIC DNA]</scope>
    <source>
        <strain evidence="3 4">Oil-RF-744-WCA-WT-10</strain>
    </source>
</reference>
<evidence type="ECO:0000256" key="1">
    <source>
        <dbReference type="SAM" id="SignalP"/>
    </source>
</evidence>
<protein>
    <submittedName>
        <fullName evidence="3">Transglutaminase domain-containing protein</fullName>
    </submittedName>
</protein>
<dbReference type="Pfam" id="PF01841">
    <property type="entry name" value="Transglut_core"/>
    <property type="match status" value="1"/>
</dbReference>